<dbReference type="VEuPathDB" id="AmoebaDB:ACA1_175430"/>
<dbReference type="EMBL" id="KB007811">
    <property type="protein sequence ID" value="ELR24868.1"/>
    <property type="molecule type" value="Genomic_DNA"/>
</dbReference>
<accession>L8HJK2</accession>
<evidence type="ECO:0000313" key="2">
    <source>
        <dbReference type="EMBL" id="ELR24868.1"/>
    </source>
</evidence>
<reference evidence="2 3" key="1">
    <citation type="journal article" date="2013" name="Genome Biol.">
        <title>Genome of Acanthamoeba castellanii highlights extensive lateral gene transfer and early evolution of tyrosine kinase signaling.</title>
        <authorList>
            <person name="Clarke M."/>
            <person name="Lohan A.J."/>
            <person name="Liu B."/>
            <person name="Lagkouvardos I."/>
            <person name="Roy S."/>
            <person name="Zafar N."/>
            <person name="Bertelli C."/>
            <person name="Schilde C."/>
            <person name="Kianianmomeni A."/>
            <person name="Burglin T.R."/>
            <person name="Frech C."/>
            <person name="Turcotte B."/>
            <person name="Kopec K.O."/>
            <person name="Synnott J.M."/>
            <person name="Choo C."/>
            <person name="Paponov I."/>
            <person name="Finkler A."/>
            <person name="Soon Heng Tan C."/>
            <person name="Hutchins A.P."/>
            <person name="Weinmeier T."/>
            <person name="Rattei T."/>
            <person name="Chu J.S."/>
            <person name="Gimenez G."/>
            <person name="Irimia M."/>
            <person name="Rigden D.J."/>
            <person name="Fitzpatrick D.A."/>
            <person name="Lorenzo-Morales J."/>
            <person name="Bateman A."/>
            <person name="Chiu C.H."/>
            <person name="Tang P."/>
            <person name="Hegemann P."/>
            <person name="Fromm H."/>
            <person name="Raoult D."/>
            <person name="Greub G."/>
            <person name="Miranda-Saavedra D."/>
            <person name="Chen N."/>
            <person name="Nash P."/>
            <person name="Ginger M.L."/>
            <person name="Horn M."/>
            <person name="Schaap P."/>
            <person name="Caler L."/>
            <person name="Loftus B."/>
        </authorList>
    </citation>
    <scope>NUCLEOTIDE SEQUENCE [LARGE SCALE GENOMIC DNA]</scope>
    <source>
        <strain evidence="2 3">Neff</strain>
    </source>
</reference>
<name>L8HJK2_ACACF</name>
<dbReference type="Proteomes" id="UP000011083">
    <property type="component" value="Unassembled WGS sequence"/>
</dbReference>
<keyword evidence="3" id="KW-1185">Reference proteome</keyword>
<dbReference type="SUPFAM" id="SSF54427">
    <property type="entry name" value="NTF2-like"/>
    <property type="match status" value="1"/>
</dbReference>
<dbReference type="OMA" id="GLICNIH"/>
<dbReference type="InterPro" id="IPR037401">
    <property type="entry name" value="SnoaL-like"/>
</dbReference>
<dbReference type="OrthoDB" id="3592at2759"/>
<dbReference type="RefSeq" id="XP_004356768.1">
    <property type="nucleotide sequence ID" value="XM_004356715.1"/>
</dbReference>
<dbReference type="KEGG" id="acan:ACA1_175430"/>
<dbReference type="GeneID" id="14925900"/>
<dbReference type="Pfam" id="PF12680">
    <property type="entry name" value="SnoaL_2"/>
    <property type="match status" value="1"/>
</dbReference>
<proteinExistence type="predicted"/>
<dbReference type="InterPro" id="IPR018247">
    <property type="entry name" value="EF_Hand_1_Ca_BS"/>
</dbReference>
<evidence type="ECO:0000259" key="1">
    <source>
        <dbReference type="Pfam" id="PF12680"/>
    </source>
</evidence>
<dbReference type="InterPro" id="IPR032710">
    <property type="entry name" value="NTF2-like_dom_sf"/>
</dbReference>
<sequence>MVDKVALASQYIKARLAEDNDTVLSLVTDDIVLVSQRDGTHEGKEAFTKYLKSVKPTGKWQDPVLEGDQVVIKGTVTVIFINWSVASFLDFNDDGKITKIEIKRV</sequence>
<dbReference type="AlphaFoldDB" id="L8HJK2"/>
<evidence type="ECO:0000313" key="3">
    <source>
        <dbReference type="Proteomes" id="UP000011083"/>
    </source>
</evidence>
<organism evidence="2 3">
    <name type="scientific">Acanthamoeba castellanii (strain ATCC 30010 / Neff)</name>
    <dbReference type="NCBI Taxonomy" id="1257118"/>
    <lineage>
        <taxon>Eukaryota</taxon>
        <taxon>Amoebozoa</taxon>
        <taxon>Discosea</taxon>
        <taxon>Longamoebia</taxon>
        <taxon>Centramoebida</taxon>
        <taxon>Acanthamoebidae</taxon>
        <taxon>Acanthamoeba</taxon>
    </lineage>
</organism>
<dbReference type="PROSITE" id="PS00018">
    <property type="entry name" value="EF_HAND_1"/>
    <property type="match status" value="1"/>
</dbReference>
<feature type="domain" description="SnoaL-like" evidence="1">
    <location>
        <begin position="10"/>
        <end position="99"/>
    </location>
</feature>
<protein>
    <recommendedName>
        <fullName evidence="1">SnoaL-like domain-containing protein</fullName>
    </recommendedName>
</protein>
<gene>
    <name evidence="2" type="ORF">ACA1_175430</name>
</gene>
<dbReference type="Gene3D" id="3.10.450.50">
    <property type="match status" value="1"/>
</dbReference>